<organism evidence="1 2">
    <name type="scientific">Coemansia helicoidea</name>
    <dbReference type="NCBI Taxonomy" id="1286919"/>
    <lineage>
        <taxon>Eukaryota</taxon>
        <taxon>Fungi</taxon>
        <taxon>Fungi incertae sedis</taxon>
        <taxon>Zoopagomycota</taxon>
        <taxon>Kickxellomycotina</taxon>
        <taxon>Kickxellomycetes</taxon>
        <taxon>Kickxellales</taxon>
        <taxon>Kickxellaceae</taxon>
        <taxon>Coemansia</taxon>
    </lineage>
</organism>
<comment type="caution">
    <text evidence="1">The sequence shown here is derived from an EMBL/GenBank/DDBJ whole genome shotgun (WGS) entry which is preliminary data.</text>
</comment>
<evidence type="ECO:0000313" key="2">
    <source>
        <dbReference type="Proteomes" id="UP001140087"/>
    </source>
</evidence>
<accession>A0ACC1L1X1</accession>
<dbReference type="EMBL" id="JANBUN010001275">
    <property type="protein sequence ID" value="KAJ2798843.1"/>
    <property type="molecule type" value="Genomic_DNA"/>
</dbReference>
<protein>
    <submittedName>
        <fullName evidence="1">Uncharacterized protein</fullName>
    </submittedName>
</protein>
<name>A0ACC1L1X1_9FUNG</name>
<dbReference type="Proteomes" id="UP001140087">
    <property type="component" value="Unassembled WGS sequence"/>
</dbReference>
<sequence>MFGFTVTDPNGTDTAVVCACAGLYGLTAVMLIYAWCNYKYRPIRAKNLVWVSLMYVSAILWFIGDIPTNGHVRTTGAWSICKLWVIWFRILFCLVFASLMVVRFYALDRVFNQRKPFTTWGSAFAFLVAVALCVAFCLVSQLISDANTVIYLDAMVACDSSVGYRIAAIAMQWVLWTSVGYLIFRLRNIQSSFNEFRESIAIFVVVIALLIESTVTYIHYKYFVLVLEQRIQKTVMDAVCANLIIWLIMAHPVFMSIFYHRSYEQKWIETLARESHKPAPRGAAAPKEARCGDDSFGNSSIFSTNQLNFGASAAAPGAGSYGDSALLDPSGLPADTTLGGYEMRRDDESLPIAMRTNLQIQRPMLNNPALYNPTFQPSRHSGRRVL</sequence>
<keyword evidence="2" id="KW-1185">Reference proteome</keyword>
<evidence type="ECO:0000313" key="1">
    <source>
        <dbReference type="EMBL" id="KAJ2798843.1"/>
    </source>
</evidence>
<reference evidence="1" key="1">
    <citation type="submission" date="2022-07" db="EMBL/GenBank/DDBJ databases">
        <title>Phylogenomic reconstructions and comparative analyses of Kickxellomycotina fungi.</title>
        <authorList>
            <person name="Reynolds N.K."/>
            <person name="Stajich J.E."/>
            <person name="Barry K."/>
            <person name="Grigoriev I.V."/>
            <person name="Crous P."/>
            <person name="Smith M.E."/>
        </authorList>
    </citation>
    <scope>NUCLEOTIDE SEQUENCE</scope>
    <source>
        <strain evidence="1">BCRC 34780</strain>
    </source>
</reference>
<gene>
    <name evidence="1" type="ORF">H4R21_003770</name>
</gene>
<proteinExistence type="predicted"/>